<dbReference type="InterPro" id="IPR012258">
    <property type="entry name" value="Acyl-CoA_oxidase"/>
</dbReference>
<evidence type="ECO:0000259" key="18">
    <source>
        <dbReference type="Pfam" id="PF22924"/>
    </source>
</evidence>
<dbReference type="Proteomes" id="UP000694844">
    <property type="component" value="Chromosome 1"/>
</dbReference>
<dbReference type="PANTHER" id="PTHR10909">
    <property type="entry name" value="ELECTRON TRANSPORT OXIDOREDUCTASE"/>
    <property type="match status" value="1"/>
</dbReference>
<reference evidence="20" key="2">
    <citation type="submission" date="2025-08" db="UniProtKB">
        <authorList>
            <consortium name="RefSeq"/>
        </authorList>
    </citation>
    <scope>IDENTIFICATION</scope>
    <source>
        <tissue evidence="20">Whole sample</tissue>
    </source>
</reference>
<comment type="similarity">
    <text evidence="4 13">Belongs to the acyl-CoA oxidase family.</text>
</comment>
<evidence type="ECO:0000256" key="4">
    <source>
        <dbReference type="ARBA" id="ARBA00006288"/>
    </source>
</evidence>
<feature type="binding site" evidence="15">
    <location>
        <position position="179"/>
    </location>
    <ligand>
        <name>FAD</name>
        <dbReference type="ChEBI" id="CHEBI:57692"/>
    </ligand>
</feature>
<dbReference type="InterPro" id="IPR002655">
    <property type="entry name" value="Acyl-CoA_oxidase_C"/>
</dbReference>
<evidence type="ECO:0000256" key="2">
    <source>
        <dbReference type="ARBA" id="ARBA00004275"/>
    </source>
</evidence>
<keyword evidence="11" id="KW-0443">Lipid metabolism</keyword>
<keyword evidence="9" id="KW-0067">ATP-binding</keyword>
<evidence type="ECO:0000259" key="17">
    <source>
        <dbReference type="Pfam" id="PF14749"/>
    </source>
</evidence>
<name>A0A8B8C144_CRAVI</name>
<evidence type="ECO:0000256" key="6">
    <source>
        <dbReference type="ARBA" id="ARBA00022741"/>
    </source>
</evidence>
<dbReference type="GO" id="GO:0055088">
    <property type="term" value="P:lipid homeostasis"/>
    <property type="evidence" value="ECO:0007669"/>
    <property type="project" value="TreeGrafter"/>
</dbReference>
<evidence type="ECO:0000256" key="7">
    <source>
        <dbReference type="ARBA" id="ARBA00022827"/>
    </source>
</evidence>
<dbReference type="InterPro" id="IPR009100">
    <property type="entry name" value="AcylCoA_DH/oxidase_NM_dom_sf"/>
</dbReference>
<protein>
    <recommendedName>
        <fullName evidence="13">Acyl-coenzyme A oxidase</fullName>
    </recommendedName>
</protein>
<keyword evidence="5 13" id="KW-0285">Flavoprotein</keyword>
<evidence type="ECO:0000256" key="11">
    <source>
        <dbReference type="ARBA" id="ARBA00023098"/>
    </source>
</evidence>
<dbReference type="GO" id="GO:0005777">
    <property type="term" value="C:peroxisome"/>
    <property type="evidence" value="ECO:0007669"/>
    <property type="project" value="UniProtKB-SubCell"/>
</dbReference>
<evidence type="ECO:0000256" key="10">
    <source>
        <dbReference type="ARBA" id="ARBA00023002"/>
    </source>
</evidence>
<dbReference type="FunFam" id="1.20.140.10:FF:000013">
    <property type="entry name" value="Acyl-coenzyme A oxidase"/>
    <property type="match status" value="1"/>
</dbReference>
<comment type="pathway">
    <text evidence="3">Lipid metabolism; peroxisomal fatty acid beta-oxidation.</text>
</comment>
<evidence type="ECO:0000259" key="16">
    <source>
        <dbReference type="Pfam" id="PF01756"/>
    </source>
</evidence>
<dbReference type="InterPro" id="IPR046373">
    <property type="entry name" value="Acyl-CoA_Oxase/DH_mid-dom_sf"/>
</dbReference>
<dbReference type="GO" id="GO:0033540">
    <property type="term" value="P:fatty acid beta-oxidation using acyl-CoA oxidase"/>
    <property type="evidence" value="ECO:0007669"/>
    <property type="project" value="TreeGrafter"/>
</dbReference>
<feature type="domain" description="Acyl-CoA oxidase C-alpha1" evidence="18">
    <location>
        <begin position="276"/>
        <end position="439"/>
    </location>
</feature>
<dbReference type="Gene3D" id="1.10.540.10">
    <property type="entry name" value="Acyl-CoA dehydrogenase/oxidase, N-terminal domain"/>
    <property type="match status" value="1"/>
</dbReference>
<gene>
    <name evidence="20" type="primary">LOC111115085</name>
</gene>
<evidence type="ECO:0000313" key="19">
    <source>
        <dbReference type="Proteomes" id="UP000694844"/>
    </source>
</evidence>
<keyword evidence="8" id="KW-0276">Fatty acid metabolism</keyword>
<dbReference type="SUPFAM" id="SSF56645">
    <property type="entry name" value="Acyl-CoA dehydrogenase NM domain-like"/>
    <property type="match status" value="1"/>
</dbReference>
<sequence>MNPDLAQERGRATFDPEQVTNLLYRGPENVRKRRYLQNVAIQDQVLARAKPWAFQDRMEQYETALWKQLYMTQKLDEMGISDPMERMYYTEAGAPHEYSPLSLHTGMFIPSIEKQGTKEQRDKWLPLARSLQLIGTYAQTEMGHGTFIRGLETTATYVPTNQEFVLNSPTITSMKYWPGGLGKTSNCCLVMAQLITQGEKRGIHLFFVQIRDIETHQPMPGVESGDIGTKFGFGSNDNGYLKLTNVRIPRENMLMRYSKVLEDGTYVPPKNQRIGYGTMVFVRAHIVTNSARGLAKACVIAIRYSAVRRQTEVSPGGMEAQILDYQTQQYKLLPLLASAFAMYFTGRYAEDYYEEIASISEIEEGKLDSLNQLHAVCAGLKAFVTWVCTAGIETCRLCCGGHGYSHASGLPKLYVFYTPGCTYEGENNVMMLQVARFLMKLYPDIKRNVPIHKFVDYLGADLTLKSCMTAEVAIGCLLKAYEHRAARLLSEAASRVESLVRSGKSHQEAWNASTVVLTWAAKAYCHTFVFRTFSQIVTDAAVDKNTKDVLTALCKLYAVHGILENLGEFIQDGFFSPKQVSLLKNKLADLLAEIRPNAVALVDAFDYPDKILDSCLGRYDGQVYQALYDYAKSSPLNQQEVLDSYHKYIKPAQLGQSTRHEQPMARL</sequence>
<keyword evidence="19" id="KW-1185">Reference proteome</keyword>
<evidence type="ECO:0000256" key="14">
    <source>
        <dbReference type="PIRSR" id="PIRSR000168-1"/>
    </source>
</evidence>
<dbReference type="InterPro" id="IPR036250">
    <property type="entry name" value="AcylCo_DH-like_C"/>
</dbReference>
<feature type="binding site" evidence="15">
    <location>
        <position position="140"/>
    </location>
    <ligand>
        <name>FAD</name>
        <dbReference type="ChEBI" id="CHEBI:57692"/>
    </ligand>
</feature>
<dbReference type="InterPro" id="IPR037069">
    <property type="entry name" value="AcylCoA_DH/ox_N_sf"/>
</dbReference>
<feature type="domain" description="Acyl-coenzyme A oxidase N-terminal" evidence="17">
    <location>
        <begin position="15"/>
        <end position="134"/>
    </location>
</feature>
<dbReference type="FunFam" id="1.20.140.10:FF:000005">
    <property type="entry name" value="Acyl-coenzyme A oxidase"/>
    <property type="match status" value="1"/>
</dbReference>
<dbReference type="Gene3D" id="2.40.110.10">
    <property type="entry name" value="Butyryl-CoA Dehydrogenase, subunit A, domain 2"/>
    <property type="match status" value="1"/>
</dbReference>
<keyword evidence="7 13" id="KW-0274">FAD</keyword>
<evidence type="ECO:0000256" key="1">
    <source>
        <dbReference type="ARBA" id="ARBA00001974"/>
    </source>
</evidence>
<evidence type="ECO:0000256" key="5">
    <source>
        <dbReference type="ARBA" id="ARBA00022630"/>
    </source>
</evidence>
<dbReference type="GeneID" id="111115085"/>
<dbReference type="Pfam" id="PF14749">
    <property type="entry name" value="Acyl-CoA_ox_N"/>
    <property type="match status" value="1"/>
</dbReference>
<dbReference type="PANTHER" id="PTHR10909:SF250">
    <property type="entry name" value="PEROXISOMAL ACYL-COENZYME A OXIDASE 1"/>
    <property type="match status" value="1"/>
</dbReference>
<dbReference type="RefSeq" id="XP_022309378.1">
    <property type="nucleotide sequence ID" value="XM_022453670.1"/>
</dbReference>
<dbReference type="FunFam" id="1.10.540.10:FF:000006">
    <property type="entry name" value="Acyl-coenzyme A oxidase"/>
    <property type="match status" value="1"/>
</dbReference>
<comment type="subcellular location">
    <subcellularLocation>
        <location evidence="2">Peroxisome</location>
    </subcellularLocation>
</comment>
<evidence type="ECO:0000256" key="3">
    <source>
        <dbReference type="ARBA" id="ARBA00004846"/>
    </source>
</evidence>
<evidence type="ECO:0000256" key="13">
    <source>
        <dbReference type="PIRNR" id="PIRNR000168"/>
    </source>
</evidence>
<keyword evidence="10" id="KW-0560">Oxidoreductase</keyword>
<reference evidence="19" key="1">
    <citation type="submission" date="2024-06" db="UniProtKB">
        <authorList>
            <consortium name="RefSeq"/>
        </authorList>
    </citation>
    <scope>NUCLEOTIDE SEQUENCE [LARGE SCALE GENOMIC DNA]</scope>
</reference>
<feature type="domain" description="Acyl-CoA oxidase C-terminal" evidence="16">
    <location>
        <begin position="476"/>
        <end position="652"/>
    </location>
</feature>
<keyword evidence="12" id="KW-0576">Peroxisome</keyword>
<dbReference type="Gene3D" id="1.20.140.10">
    <property type="entry name" value="Butyryl-CoA Dehydrogenase, subunit A, domain 3"/>
    <property type="match status" value="2"/>
</dbReference>
<dbReference type="GO" id="GO:0003997">
    <property type="term" value="F:acyl-CoA oxidase activity"/>
    <property type="evidence" value="ECO:0007669"/>
    <property type="project" value="InterPro"/>
</dbReference>
<dbReference type="SUPFAM" id="SSF47203">
    <property type="entry name" value="Acyl-CoA dehydrogenase C-terminal domain-like"/>
    <property type="match status" value="2"/>
</dbReference>
<comment type="cofactor">
    <cofactor evidence="1">
        <name>FAD</name>
        <dbReference type="ChEBI" id="CHEBI:57692"/>
    </cofactor>
</comment>
<dbReference type="PIRSF" id="PIRSF000168">
    <property type="entry name" value="Acyl-CoA_oxidase"/>
    <property type="match status" value="1"/>
</dbReference>
<dbReference type="InterPro" id="IPR029320">
    <property type="entry name" value="Acyl-CoA_ox_N"/>
</dbReference>
<evidence type="ECO:0000313" key="20">
    <source>
        <dbReference type="RefSeq" id="XP_022309378.1"/>
    </source>
</evidence>
<keyword evidence="6" id="KW-0547">Nucleotide-binding</keyword>
<dbReference type="InterPro" id="IPR055060">
    <property type="entry name" value="ACOX_C_alpha1"/>
</dbReference>
<dbReference type="KEGG" id="cvn:111115085"/>
<dbReference type="GO" id="GO:0071949">
    <property type="term" value="F:FAD binding"/>
    <property type="evidence" value="ECO:0007669"/>
    <property type="project" value="InterPro"/>
</dbReference>
<evidence type="ECO:0000256" key="9">
    <source>
        <dbReference type="ARBA" id="ARBA00022840"/>
    </source>
</evidence>
<dbReference type="FunFam" id="2.40.110.10:FF:000003">
    <property type="entry name" value="Acyl-coenzyme A oxidase"/>
    <property type="match status" value="1"/>
</dbReference>
<dbReference type="GO" id="GO:0005504">
    <property type="term" value="F:fatty acid binding"/>
    <property type="evidence" value="ECO:0007669"/>
    <property type="project" value="TreeGrafter"/>
</dbReference>
<organism evidence="19 20">
    <name type="scientific">Crassostrea virginica</name>
    <name type="common">Eastern oyster</name>
    <dbReference type="NCBI Taxonomy" id="6565"/>
    <lineage>
        <taxon>Eukaryota</taxon>
        <taxon>Metazoa</taxon>
        <taxon>Spiralia</taxon>
        <taxon>Lophotrochozoa</taxon>
        <taxon>Mollusca</taxon>
        <taxon>Bivalvia</taxon>
        <taxon>Autobranchia</taxon>
        <taxon>Pteriomorphia</taxon>
        <taxon>Ostreida</taxon>
        <taxon>Ostreoidea</taxon>
        <taxon>Ostreidae</taxon>
        <taxon>Crassostrea</taxon>
    </lineage>
</organism>
<dbReference type="GO" id="GO:0005524">
    <property type="term" value="F:ATP binding"/>
    <property type="evidence" value="ECO:0007669"/>
    <property type="project" value="UniProtKB-KW"/>
</dbReference>
<accession>A0A8B8C144</accession>
<dbReference type="OrthoDB" id="538336at2759"/>
<evidence type="ECO:0000256" key="12">
    <source>
        <dbReference type="ARBA" id="ARBA00023140"/>
    </source>
</evidence>
<feature type="active site" description="Proton acceptor" evidence="14">
    <location>
        <position position="424"/>
    </location>
</feature>
<evidence type="ECO:0000256" key="8">
    <source>
        <dbReference type="ARBA" id="ARBA00022832"/>
    </source>
</evidence>
<evidence type="ECO:0000256" key="15">
    <source>
        <dbReference type="PIRSR" id="PIRSR000168-2"/>
    </source>
</evidence>
<proteinExistence type="inferred from homology"/>
<dbReference type="Pfam" id="PF22924">
    <property type="entry name" value="ACOX_C_alpha1"/>
    <property type="match status" value="1"/>
</dbReference>
<dbReference type="AlphaFoldDB" id="A0A8B8C144"/>
<dbReference type="Pfam" id="PF01756">
    <property type="entry name" value="ACOX"/>
    <property type="match status" value="1"/>
</dbReference>